<name>A0A6M0JWB0_9GAMM</name>
<evidence type="ECO:0000313" key="1">
    <source>
        <dbReference type="EMBL" id="NEV61832.1"/>
    </source>
</evidence>
<accession>A0A6M0JWB0</accession>
<proteinExistence type="predicted"/>
<evidence type="ECO:0000313" key="2">
    <source>
        <dbReference type="Proteomes" id="UP000483379"/>
    </source>
</evidence>
<comment type="caution">
    <text evidence="1">The sequence shown here is derived from an EMBL/GenBank/DDBJ whole genome shotgun (WGS) entry which is preliminary data.</text>
</comment>
<dbReference type="Pfam" id="PF00494">
    <property type="entry name" value="SQS_PSY"/>
    <property type="match status" value="1"/>
</dbReference>
<sequence>MNDTVEASAWGFPNAATPPGSATYYSIRLAPAPLRDDLAALFGWRHQVRAVLDEVTDPSVAAAKLAWWRAEIERARSGEARHPLSQRLTSLMARAELPSAPFDEVVETCTNVLERRFPEDEAAWIQSAERDLGAIAELGARCLGQSAAADLEIARRIGAYCALVERLRDAGWLLRHGRLGILPVDQIAGAGLTPERLRTPEGRAALPELLAEAAKKLAPITVAIDSSGCRPPAMLRIHRRLHALLLHELEASRFDVLDQRISVTPIRKLWHAWRESRAR</sequence>
<organism evidence="1 2">
    <name type="scientific">Thiorhodococcus minor</name>
    <dbReference type="NCBI Taxonomy" id="57489"/>
    <lineage>
        <taxon>Bacteria</taxon>
        <taxon>Pseudomonadati</taxon>
        <taxon>Pseudomonadota</taxon>
        <taxon>Gammaproteobacteria</taxon>
        <taxon>Chromatiales</taxon>
        <taxon>Chromatiaceae</taxon>
        <taxon>Thiorhodococcus</taxon>
    </lineage>
</organism>
<gene>
    <name evidence="1" type="ORF">G3446_08005</name>
</gene>
<dbReference type="InterPro" id="IPR002060">
    <property type="entry name" value="Squ/phyt_synthse"/>
</dbReference>
<dbReference type="InterPro" id="IPR008949">
    <property type="entry name" value="Isoprenoid_synthase_dom_sf"/>
</dbReference>
<dbReference type="EMBL" id="JAAIJQ010000018">
    <property type="protein sequence ID" value="NEV61832.1"/>
    <property type="molecule type" value="Genomic_DNA"/>
</dbReference>
<dbReference type="AlphaFoldDB" id="A0A6M0JWB0"/>
<reference evidence="1 2" key="1">
    <citation type="submission" date="2020-02" db="EMBL/GenBank/DDBJ databases">
        <title>Genome sequences of Thiorhodococcus mannitoliphagus and Thiorhodococcus minor, purple sulfur photosynthetic bacteria in the gammaproteobacterial family, Chromatiaceae.</title>
        <authorList>
            <person name="Aviles F.A."/>
            <person name="Meyer T.E."/>
            <person name="Kyndt J.A."/>
        </authorList>
    </citation>
    <scope>NUCLEOTIDE SEQUENCE [LARGE SCALE GENOMIC DNA]</scope>
    <source>
        <strain evidence="1 2">DSM 11518</strain>
    </source>
</reference>
<dbReference type="Gene3D" id="1.10.600.10">
    <property type="entry name" value="Farnesyl Diphosphate Synthase"/>
    <property type="match status" value="1"/>
</dbReference>
<protein>
    <submittedName>
        <fullName evidence="1">Squalene/phytoene synthase family protein</fullName>
    </submittedName>
</protein>
<keyword evidence="2" id="KW-1185">Reference proteome</keyword>
<dbReference type="SUPFAM" id="SSF48576">
    <property type="entry name" value="Terpenoid synthases"/>
    <property type="match status" value="1"/>
</dbReference>
<dbReference type="RefSeq" id="WP_164452308.1">
    <property type="nucleotide sequence ID" value="NZ_JAAIJQ010000018.1"/>
</dbReference>
<dbReference type="Proteomes" id="UP000483379">
    <property type="component" value="Unassembled WGS sequence"/>
</dbReference>